<evidence type="ECO:0000313" key="1">
    <source>
        <dbReference type="EMBL" id="KAH7658405.1"/>
    </source>
</evidence>
<name>A0ACB7UDT0_DIOAL</name>
<evidence type="ECO:0000313" key="2">
    <source>
        <dbReference type="Proteomes" id="UP000827976"/>
    </source>
</evidence>
<accession>A0ACB7UDT0</accession>
<comment type="caution">
    <text evidence="1">The sequence shown here is derived from an EMBL/GenBank/DDBJ whole genome shotgun (WGS) entry which is preliminary data.</text>
</comment>
<reference evidence="2" key="1">
    <citation type="journal article" date="2022" name="Nat. Commun.">
        <title>Chromosome evolution and the genetic basis of agronomically important traits in greater yam.</title>
        <authorList>
            <person name="Bredeson J.V."/>
            <person name="Lyons J.B."/>
            <person name="Oniyinde I.O."/>
            <person name="Okereke N.R."/>
            <person name="Kolade O."/>
            <person name="Nnabue I."/>
            <person name="Nwadili C.O."/>
            <person name="Hribova E."/>
            <person name="Parker M."/>
            <person name="Nwogha J."/>
            <person name="Shu S."/>
            <person name="Carlson J."/>
            <person name="Kariba R."/>
            <person name="Muthemba S."/>
            <person name="Knop K."/>
            <person name="Barton G.J."/>
            <person name="Sherwood A.V."/>
            <person name="Lopez-Montes A."/>
            <person name="Asiedu R."/>
            <person name="Jamnadass R."/>
            <person name="Muchugi A."/>
            <person name="Goodstein D."/>
            <person name="Egesi C.N."/>
            <person name="Featherston J."/>
            <person name="Asfaw A."/>
            <person name="Simpson G.G."/>
            <person name="Dolezel J."/>
            <person name="Hendre P.S."/>
            <person name="Van Deynze A."/>
            <person name="Kumar P.L."/>
            <person name="Obidiegwu J.E."/>
            <person name="Bhattacharjee R."/>
            <person name="Rokhsar D.S."/>
        </authorList>
    </citation>
    <scope>NUCLEOTIDE SEQUENCE [LARGE SCALE GENOMIC DNA]</scope>
    <source>
        <strain evidence="2">cv. TDa95/00328</strain>
    </source>
</reference>
<dbReference type="EMBL" id="CM037027">
    <property type="protein sequence ID" value="KAH7658405.1"/>
    <property type="molecule type" value="Genomic_DNA"/>
</dbReference>
<keyword evidence="2" id="KW-1185">Reference proteome</keyword>
<dbReference type="Proteomes" id="UP000827976">
    <property type="component" value="Chromosome 17"/>
</dbReference>
<gene>
    <name evidence="1" type="ORF">IHE45_17G085400</name>
</gene>
<protein>
    <submittedName>
        <fullName evidence="1">Uncharacterized protein</fullName>
    </submittedName>
</protein>
<proteinExistence type="predicted"/>
<organism evidence="1 2">
    <name type="scientific">Dioscorea alata</name>
    <name type="common">Purple yam</name>
    <dbReference type="NCBI Taxonomy" id="55571"/>
    <lineage>
        <taxon>Eukaryota</taxon>
        <taxon>Viridiplantae</taxon>
        <taxon>Streptophyta</taxon>
        <taxon>Embryophyta</taxon>
        <taxon>Tracheophyta</taxon>
        <taxon>Spermatophyta</taxon>
        <taxon>Magnoliopsida</taxon>
        <taxon>Liliopsida</taxon>
        <taxon>Dioscoreales</taxon>
        <taxon>Dioscoreaceae</taxon>
        <taxon>Dioscorea</taxon>
    </lineage>
</organism>
<sequence>MCMKEVWLCGIFGKPNREPRNRRDLIPTNSLKEPKKEKISSGKEAQEQVQTLVSDEEKKKRELENSEKERKFSSEKEVEGKEEEKEIEKNLKEDSTSQEANAEVQQGTYPFK</sequence>